<protein>
    <submittedName>
        <fullName evidence="7">Uncharacterized protein</fullName>
    </submittedName>
</protein>
<evidence type="ECO:0000259" key="5">
    <source>
        <dbReference type="PROSITE" id="PS50020"/>
    </source>
</evidence>
<sequence>MKDDMKQSRGCGFVKFSHRDMASAAIDALNGKYTMRGCDQPLTVRFADPKKPRPGESRGGPAFGGPGYGPRSQPPSGPSKPTTKRRITYSSSAWHPPSPRSRGPSDGDRSSKIGVPTPSSLPGSLGPLGGPTNGSIPGVVLTSSSMPQQVPSIAQVPLMGQQVLPLQKPLMSPKHLQQSLQMHPPPQSSVPYSQGQPLQAPMHQQLGQMQIPLSGGLGSFPQAALPGQQLVGIGGQLPASQALMQQQQQQPPLGMSTTGQQQLTAPNIPPQLLQQPVQQSPTQMMLQQQTQSLQSTFQSTQQAFSQLQQQLQQMQPSLSQHQGSQATKQQHPVSSGPAAVTTAAVGSSVVGATPSMPVSSAMTAGPPTCNWTEHTSPEGYKYYYNSMTKESKWEKPEELSLFEQQQQQKLQSLQKSAVSQLQTQTQPQLPPQVQSTQQHMAQLQQYQAPGALSNQITQEKGRSFVLGSLYPSVTWLLLFPMKLKPHWAAAAAARRRRGPGGASWRRSP</sequence>
<accession>A0A7I8LJ89</accession>
<evidence type="ECO:0000313" key="7">
    <source>
        <dbReference type="EMBL" id="CAA7409830.1"/>
    </source>
</evidence>
<keyword evidence="2 3" id="KW-0694">RNA-binding</keyword>
<dbReference type="PROSITE" id="PS50102">
    <property type="entry name" value="RRM"/>
    <property type="match status" value="1"/>
</dbReference>
<dbReference type="Pfam" id="PF00397">
    <property type="entry name" value="WW"/>
    <property type="match status" value="1"/>
</dbReference>
<dbReference type="EMBL" id="LR746279">
    <property type="protein sequence ID" value="CAA7409830.1"/>
    <property type="molecule type" value="Genomic_DNA"/>
</dbReference>
<feature type="region of interest" description="Disordered" evidence="4">
    <location>
        <begin position="244"/>
        <end position="263"/>
    </location>
</feature>
<dbReference type="Pfam" id="PF00076">
    <property type="entry name" value="RRM_1"/>
    <property type="match status" value="1"/>
</dbReference>
<dbReference type="InterPro" id="IPR035979">
    <property type="entry name" value="RBD_domain_sf"/>
</dbReference>
<evidence type="ECO:0000256" key="4">
    <source>
        <dbReference type="SAM" id="MobiDB-lite"/>
    </source>
</evidence>
<evidence type="ECO:0000259" key="6">
    <source>
        <dbReference type="PROSITE" id="PS50102"/>
    </source>
</evidence>
<dbReference type="PROSITE" id="PS50020">
    <property type="entry name" value="WW_DOMAIN_2"/>
    <property type="match status" value="1"/>
</dbReference>
<feature type="compositionally biased region" description="Polar residues" evidence="4">
    <location>
        <begin position="321"/>
        <end position="332"/>
    </location>
</feature>
<feature type="domain" description="RRM" evidence="6">
    <location>
        <begin position="1"/>
        <end position="49"/>
    </location>
</feature>
<feature type="domain" description="WW" evidence="5">
    <location>
        <begin position="365"/>
        <end position="398"/>
    </location>
</feature>
<keyword evidence="8" id="KW-1185">Reference proteome</keyword>
<dbReference type="InterPro" id="IPR036020">
    <property type="entry name" value="WW_dom_sf"/>
</dbReference>
<dbReference type="InterPro" id="IPR001202">
    <property type="entry name" value="WW_dom"/>
</dbReference>
<dbReference type="Gene3D" id="3.30.70.330">
    <property type="match status" value="1"/>
</dbReference>
<feature type="compositionally biased region" description="Basic and acidic residues" evidence="4">
    <location>
        <begin position="47"/>
        <end position="56"/>
    </location>
</feature>
<evidence type="ECO:0000313" key="8">
    <source>
        <dbReference type="Proteomes" id="UP000663760"/>
    </source>
</evidence>
<dbReference type="SUPFAM" id="SSF51045">
    <property type="entry name" value="WW domain"/>
    <property type="match status" value="1"/>
</dbReference>
<gene>
    <name evidence="7" type="ORF">SI8410_16020508</name>
</gene>
<feature type="compositionally biased region" description="Low complexity" evidence="4">
    <location>
        <begin position="244"/>
        <end position="253"/>
    </location>
</feature>
<dbReference type="InterPro" id="IPR000504">
    <property type="entry name" value="RRM_dom"/>
</dbReference>
<dbReference type="Proteomes" id="UP000663760">
    <property type="component" value="Chromosome 16"/>
</dbReference>
<name>A0A7I8LJ89_SPIIN</name>
<dbReference type="SMART" id="SM00456">
    <property type="entry name" value="WW"/>
    <property type="match status" value="1"/>
</dbReference>
<dbReference type="PANTHER" id="PTHR24012">
    <property type="entry name" value="RNA BINDING PROTEIN"/>
    <property type="match status" value="1"/>
</dbReference>
<dbReference type="GO" id="GO:0003723">
    <property type="term" value="F:RNA binding"/>
    <property type="evidence" value="ECO:0007669"/>
    <property type="project" value="UniProtKB-UniRule"/>
</dbReference>
<dbReference type="AlphaFoldDB" id="A0A7I8LJ89"/>
<keyword evidence="1" id="KW-0677">Repeat</keyword>
<evidence type="ECO:0000256" key="2">
    <source>
        <dbReference type="ARBA" id="ARBA00022884"/>
    </source>
</evidence>
<dbReference type="InterPro" id="IPR012677">
    <property type="entry name" value="Nucleotide-bd_a/b_plait_sf"/>
</dbReference>
<feature type="region of interest" description="Disordered" evidence="4">
    <location>
        <begin position="44"/>
        <end position="143"/>
    </location>
</feature>
<proteinExistence type="predicted"/>
<dbReference type="CDD" id="cd00201">
    <property type="entry name" value="WW"/>
    <property type="match status" value="1"/>
</dbReference>
<organism evidence="7 8">
    <name type="scientific">Spirodela intermedia</name>
    <name type="common">Intermediate duckweed</name>
    <dbReference type="NCBI Taxonomy" id="51605"/>
    <lineage>
        <taxon>Eukaryota</taxon>
        <taxon>Viridiplantae</taxon>
        <taxon>Streptophyta</taxon>
        <taxon>Embryophyta</taxon>
        <taxon>Tracheophyta</taxon>
        <taxon>Spermatophyta</taxon>
        <taxon>Magnoliopsida</taxon>
        <taxon>Liliopsida</taxon>
        <taxon>Araceae</taxon>
        <taxon>Lemnoideae</taxon>
        <taxon>Spirodela</taxon>
    </lineage>
</organism>
<dbReference type="OrthoDB" id="410044at2759"/>
<dbReference type="SUPFAM" id="SSF54928">
    <property type="entry name" value="RNA-binding domain, RBD"/>
    <property type="match status" value="1"/>
</dbReference>
<feature type="region of interest" description="Disordered" evidence="4">
    <location>
        <begin position="173"/>
        <end position="197"/>
    </location>
</feature>
<feature type="compositionally biased region" description="Gly residues" evidence="4">
    <location>
        <begin position="57"/>
        <end position="68"/>
    </location>
</feature>
<feature type="region of interest" description="Disordered" evidence="4">
    <location>
        <begin position="312"/>
        <end position="340"/>
    </location>
</feature>
<dbReference type="Gene3D" id="2.20.70.10">
    <property type="match status" value="1"/>
</dbReference>
<evidence type="ECO:0000256" key="3">
    <source>
        <dbReference type="PROSITE-ProRule" id="PRU00176"/>
    </source>
</evidence>
<reference evidence="7" key="1">
    <citation type="submission" date="2020-02" db="EMBL/GenBank/DDBJ databases">
        <authorList>
            <person name="Scholz U."/>
            <person name="Mascher M."/>
            <person name="Fiebig A."/>
        </authorList>
    </citation>
    <scope>NUCLEOTIDE SEQUENCE</scope>
</reference>
<evidence type="ECO:0000256" key="1">
    <source>
        <dbReference type="ARBA" id="ARBA00022737"/>
    </source>
</evidence>